<evidence type="ECO:0000313" key="3">
    <source>
        <dbReference type="EMBL" id="RDI96870.1"/>
    </source>
</evidence>
<dbReference type="Proteomes" id="UP000254711">
    <property type="component" value="Unassembled WGS sequence"/>
</dbReference>
<comment type="caution">
    <text evidence="3">The sequence shown here is derived from an EMBL/GenBank/DDBJ whole genome shotgun (WGS) entry which is preliminary data.</text>
</comment>
<keyword evidence="4" id="KW-1185">Reference proteome</keyword>
<dbReference type="AlphaFoldDB" id="A0A370K4C1"/>
<evidence type="ECO:0000256" key="1">
    <source>
        <dbReference type="SAM" id="MobiDB-lite"/>
    </source>
</evidence>
<sequence length="146" mass="16326">MDQGNRTFAHEPLARAEVEQEERKQIWRMATFAVSLGVAAILAYLGHNDVLHRHSYQLALIVPLGLYVRFLTAYTQQKKAIQPLSLSELRAVEDLAQANPAISNAFARWRSEGAVLRQRDLAACKADGGKSGREAKLSDLKWDKPN</sequence>
<name>A0A370K4C1_9GAMM</name>
<keyword evidence="2" id="KW-1133">Transmembrane helix</keyword>
<organism evidence="3 4">
    <name type="scientific">Dyella solisilvae</name>
    <dbReference type="NCBI Taxonomy" id="1920168"/>
    <lineage>
        <taxon>Bacteria</taxon>
        <taxon>Pseudomonadati</taxon>
        <taxon>Pseudomonadota</taxon>
        <taxon>Gammaproteobacteria</taxon>
        <taxon>Lysobacterales</taxon>
        <taxon>Rhodanobacteraceae</taxon>
        <taxon>Dyella</taxon>
    </lineage>
</organism>
<keyword evidence="2" id="KW-0812">Transmembrane</keyword>
<evidence type="ECO:0000313" key="4">
    <source>
        <dbReference type="Proteomes" id="UP000254711"/>
    </source>
</evidence>
<gene>
    <name evidence="3" type="ORF">DVT68_19270</name>
</gene>
<protein>
    <submittedName>
        <fullName evidence="3">Uncharacterized protein</fullName>
    </submittedName>
</protein>
<keyword evidence="2" id="KW-0472">Membrane</keyword>
<dbReference type="EMBL" id="QQSY01000009">
    <property type="protein sequence ID" value="RDI96870.1"/>
    <property type="molecule type" value="Genomic_DNA"/>
</dbReference>
<evidence type="ECO:0000256" key="2">
    <source>
        <dbReference type="SAM" id="Phobius"/>
    </source>
</evidence>
<reference evidence="3 4" key="1">
    <citation type="submission" date="2018-07" db="EMBL/GenBank/DDBJ databases">
        <title>Dyella solisilvae sp. nov., isolated from the pine and broad-leaved mixed forest soil.</title>
        <authorList>
            <person name="Gao Z."/>
            <person name="Qiu L."/>
        </authorList>
    </citation>
    <scope>NUCLEOTIDE SEQUENCE [LARGE SCALE GENOMIC DNA]</scope>
    <source>
        <strain evidence="3 4">DHG54</strain>
    </source>
</reference>
<feature type="transmembrane region" description="Helical" evidence="2">
    <location>
        <begin position="56"/>
        <end position="74"/>
    </location>
</feature>
<dbReference type="RefSeq" id="WP_114826841.1">
    <property type="nucleotide sequence ID" value="NZ_QQSY01000009.1"/>
</dbReference>
<proteinExistence type="predicted"/>
<feature type="region of interest" description="Disordered" evidence="1">
    <location>
        <begin position="127"/>
        <end position="146"/>
    </location>
</feature>
<accession>A0A370K4C1</accession>
<feature type="transmembrane region" description="Helical" evidence="2">
    <location>
        <begin position="26"/>
        <end position="44"/>
    </location>
</feature>